<sequence>MKISITGLVSALSLLPEASSATWFGQAGSDNSHLQRRDKGCSFTLLSSGSFACPAGQLPDGQIRLNGTEETATFYITDGGITDSQGFGCIVTAPPTTQIQCDQGTAPDAHFSIGATGNLLYNSSPNFFACPATDTEYNVYVDPNFGQGKCFPITLQASGCGAPATSPCPAAETSTVWQTLTVTSVVDTTVTVAATNACSSATGISVPPRENSTSLTCHHCTKSHTSTGINSRV</sequence>
<feature type="signal peptide" evidence="1">
    <location>
        <begin position="1"/>
        <end position="20"/>
    </location>
</feature>
<evidence type="ECO:0000256" key="1">
    <source>
        <dbReference type="SAM" id="SignalP"/>
    </source>
</evidence>
<reference evidence="3" key="1">
    <citation type="submission" date="2023-06" db="EMBL/GenBank/DDBJ databases">
        <title>Genome-scale phylogeny and comparative genomics of the fungal order Sordariales.</title>
        <authorList>
            <consortium name="Lawrence Berkeley National Laboratory"/>
            <person name="Hensen N."/>
            <person name="Bonometti L."/>
            <person name="Westerberg I."/>
            <person name="Brannstrom I.O."/>
            <person name="Guillou S."/>
            <person name="Cros-Aarteil S."/>
            <person name="Calhoun S."/>
            <person name="Haridas S."/>
            <person name="Kuo A."/>
            <person name="Mondo S."/>
            <person name="Pangilinan J."/>
            <person name="Riley R."/>
            <person name="Labutti K."/>
            <person name="Andreopoulos B."/>
            <person name="Lipzen A."/>
            <person name="Chen C."/>
            <person name="Yanf M."/>
            <person name="Daum C."/>
            <person name="Ng V."/>
            <person name="Clum A."/>
            <person name="Steindorff A."/>
            <person name="Ohm R."/>
            <person name="Martin F."/>
            <person name="Silar P."/>
            <person name="Natvig D."/>
            <person name="Lalanne C."/>
            <person name="Gautier V."/>
            <person name="Ament-Velasquez S.L."/>
            <person name="Kruys A."/>
            <person name="Hutchinson M.I."/>
            <person name="Powell A.J."/>
            <person name="Barry K."/>
            <person name="Miller A.N."/>
            <person name="Grigoriev I.V."/>
            <person name="Debuchy R."/>
            <person name="Gladieux P."/>
            <person name="Thoren M.H."/>
            <person name="Johannesson H."/>
        </authorList>
    </citation>
    <scope>NUCLEOTIDE SEQUENCE</scope>
    <source>
        <strain evidence="3">8032-3</strain>
    </source>
</reference>
<name>A0AAJ0CBD6_9PEZI</name>
<dbReference type="InterPro" id="IPR054508">
    <property type="entry name" value="PIR1-like_C"/>
</dbReference>
<dbReference type="AlphaFoldDB" id="A0AAJ0CBD6"/>
<dbReference type="PANTHER" id="PTHR39613">
    <property type="entry name" value="ANCHORED CELL WALL PROTEIN, PUTATIVE (AFU_ORTHOLOGUE AFUA_4G08960)-RELATED"/>
    <property type="match status" value="1"/>
</dbReference>
<organism evidence="3 4">
    <name type="scientific">Phialemonium atrogriseum</name>
    <dbReference type="NCBI Taxonomy" id="1093897"/>
    <lineage>
        <taxon>Eukaryota</taxon>
        <taxon>Fungi</taxon>
        <taxon>Dikarya</taxon>
        <taxon>Ascomycota</taxon>
        <taxon>Pezizomycotina</taxon>
        <taxon>Sordariomycetes</taxon>
        <taxon>Sordariomycetidae</taxon>
        <taxon>Cephalothecales</taxon>
        <taxon>Cephalothecaceae</taxon>
        <taxon>Phialemonium</taxon>
    </lineage>
</organism>
<dbReference type="Proteomes" id="UP001244011">
    <property type="component" value="Unassembled WGS sequence"/>
</dbReference>
<proteinExistence type="predicted"/>
<dbReference type="RefSeq" id="XP_060288327.1">
    <property type="nucleotide sequence ID" value="XM_060431339.1"/>
</dbReference>
<dbReference type="Pfam" id="PF22799">
    <property type="entry name" value="PIR1-like_C"/>
    <property type="match status" value="1"/>
</dbReference>
<protein>
    <recommendedName>
        <fullName evidence="2">Cell wall mannoprotein PIR1-like C-terminal domain-containing protein</fullName>
    </recommendedName>
</protein>
<feature type="domain" description="Cell wall mannoprotein PIR1-like C-terminal" evidence="2">
    <location>
        <begin position="79"/>
        <end position="153"/>
    </location>
</feature>
<keyword evidence="4" id="KW-1185">Reference proteome</keyword>
<dbReference type="PANTHER" id="PTHR39613:SF1">
    <property type="entry name" value="ANCHORED CELL WALL PROTEIN, PUTATIVE (AFU_ORTHOLOGUE AFUA_4G08960)-RELATED"/>
    <property type="match status" value="1"/>
</dbReference>
<evidence type="ECO:0000313" key="3">
    <source>
        <dbReference type="EMBL" id="KAK1772114.1"/>
    </source>
</evidence>
<dbReference type="GeneID" id="85314526"/>
<gene>
    <name evidence="3" type="ORF">QBC33DRAFT_582346</name>
</gene>
<evidence type="ECO:0000259" key="2">
    <source>
        <dbReference type="Pfam" id="PF22799"/>
    </source>
</evidence>
<dbReference type="EMBL" id="MU838997">
    <property type="protein sequence ID" value="KAK1772114.1"/>
    <property type="molecule type" value="Genomic_DNA"/>
</dbReference>
<comment type="caution">
    <text evidence="3">The sequence shown here is derived from an EMBL/GenBank/DDBJ whole genome shotgun (WGS) entry which is preliminary data.</text>
</comment>
<keyword evidence="1" id="KW-0732">Signal</keyword>
<evidence type="ECO:0000313" key="4">
    <source>
        <dbReference type="Proteomes" id="UP001244011"/>
    </source>
</evidence>
<accession>A0AAJ0CBD6</accession>
<feature type="chain" id="PRO_5042550779" description="Cell wall mannoprotein PIR1-like C-terminal domain-containing protein" evidence="1">
    <location>
        <begin position="21"/>
        <end position="233"/>
    </location>
</feature>